<keyword evidence="5" id="KW-0411">Iron-sulfur</keyword>
<dbReference type="InterPro" id="IPR006158">
    <property type="entry name" value="Cobalamin-bd"/>
</dbReference>
<evidence type="ECO:0000259" key="6">
    <source>
        <dbReference type="PROSITE" id="PS51332"/>
    </source>
</evidence>
<dbReference type="AlphaFoldDB" id="I3C0J5"/>
<dbReference type="eggNOG" id="COG1032">
    <property type="taxonomic scope" value="Bacteria"/>
</dbReference>
<dbReference type="SFLD" id="SFLDS00029">
    <property type="entry name" value="Radical_SAM"/>
    <property type="match status" value="1"/>
</dbReference>
<sequence length="495" mass="56262">MNILLINSPNETDNSLENANYSLFPHIGIVQLATRLEEDFGELINVEVIDGGIKTISEIKQKIVRFEPSIVGISVLTPTYGEGLKIASFAKQRGAIVVLGNDHAIFFPKEILSNRSEIDYVITNDVAEKPFSDLVSCIIQKTSVQEVDSLAYWNNGEVFINPVKQYSLKDKNTVPNLDFIKNDLAKYSKKYYSQHGHLHGEEVNVVTINNARGCENKLRCSYCSIADLRVTTGDPVQFWETVTRYHDKYNINLFFEVYDSFTASPRYIKSLLDTMPAYVRRKIENGNIEFMIYARTLGLLARDNVNKFRELGVRRVNIGLDSGDADILEAQRKNKTTDKTNIDALKLLSKADMSVHGSFMLGAAGETFSTVKRTTNHIKEIMELVEFSSIEVSRLYPLPNSPIWDMLVDYFNPQFYKNSKEIDSVLAKLNLYIPAAKHVELASKYKGADLFNKEELMSDWYQNFTHIDEDFAVSEIQKLDDFIEMKNIQTGKNVG</sequence>
<dbReference type="GO" id="GO:0051536">
    <property type="term" value="F:iron-sulfur cluster binding"/>
    <property type="evidence" value="ECO:0007669"/>
    <property type="project" value="UniProtKB-KW"/>
</dbReference>
<dbReference type="RefSeq" id="WP_008615803.1">
    <property type="nucleotide sequence ID" value="NZ_JH651380.1"/>
</dbReference>
<dbReference type="PROSITE" id="PS51918">
    <property type="entry name" value="RADICAL_SAM"/>
    <property type="match status" value="1"/>
</dbReference>
<dbReference type="SFLD" id="SFLDG01082">
    <property type="entry name" value="B12-binding_domain_containing"/>
    <property type="match status" value="1"/>
</dbReference>
<keyword evidence="2" id="KW-0949">S-adenosyl-L-methionine</keyword>
<reference evidence="8 9" key="1">
    <citation type="submission" date="2012-02" db="EMBL/GenBank/DDBJ databases">
        <title>Improved High-Quality Draft genome of Joostella marina DSM 19592.</title>
        <authorList>
            <consortium name="US DOE Joint Genome Institute (JGI-PGF)"/>
            <person name="Lucas S."/>
            <person name="Copeland A."/>
            <person name="Lapidus A."/>
            <person name="Bruce D."/>
            <person name="Goodwin L."/>
            <person name="Pitluck S."/>
            <person name="Peters L."/>
            <person name="Chertkov O."/>
            <person name="Ovchinnikova G."/>
            <person name="Kyrpides N."/>
            <person name="Mavromatis K."/>
            <person name="Detter J.C."/>
            <person name="Han C."/>
            <person name="Land M."/>
            <person name="Hauser L."/>
            <person name="Markowitz V."/>
            <person name="Cheng J.-F."/>
            <person name="Hugenholtz P."/>
            <person name="Woyke T."/>
            <person name="Wu D."/>
            <person name="Tindall B."/>
            <person name="Brambilla E."/>
            <person name="Klenk H.-P."/>
            <person name="Eisen J.A."/>
        </authorList>
    </citation>
    <scope>NUCLEOTIDE SEQUENCE [LARGE SCALE GENOMIC DNA]</scope>
    <source>
        <strain evidence="8 9">DSM 19592</strain>
    </source>
</reference>
<dbReference type="Pfam" id="PF02310">
    <property type="entry name" value="B12-binding"/>
    <property type="match status" value="1"/>
</dbReference>
<dbReference type="InterPro" id="IPR006638">
    <property type="entry name" value="Elp3/MiaA/NifB-like_rSAM"/>
</dbReference>
<evidence type="ECO:0000256" key="3">
    <source>
        <dbReference type="ARBA" id="ARBA00022723"/>
    </source>
</evidence>
<evidence type="ECO:0000313" key="8">
    <source>
        <dbReference type="EMBL" id="EIJ37138.1"/>
    </source>
</evidence>
<dbReference type="InterPro" id="IPR013785">
    <property type="entry name" value="Aldolase_TIM"/>
</dbReference>
<dbReference type="Proteomes" id="UP000004690">
    <property type="component" value="Unassembled WGS sequence"/>
</dbReference>
<dbReference type="STRING" id="926559.JoomaDRAFT_0076"/>
<dbReference type="InterPro" id="IPR058240">
    <property type="entry name" value="rSAM_sf"/>
</dbReference>
<dbReference type="PROSITE" id="PS51332">
    <property type="entry name" value="B12_BINDING"/>
    <property type="match status" value="1"/>
</dbReference>
<evidence type="ECO:0000313" key="9">
    <source>
        <dbReference type="Proteomes" id="UP000004690"/>
    </source>
</evidence>
<keyword evidence="9" id="KW-1185">Reference proteome</keyword>
<dbReference type="GO" id="GO:0003824">
    <property type="term" value="F:catalytic activity"/>
    <property type="evidence" value="ECO:0007669"/>
    <property type="project" value="InterPro"/>
</dbReference>
<evidence type="ECO:0000256" key="2">
    <source>
        <dbReference type="ARBA" id="ARBA00022691"/>
    </source>
</evidence>
<dbReference type="InterPro" id="IPR051198">
    <property type="entry name" value="BchE-like"/>
</dbReference>
<feature type="domain" description="B12-binding" evidence="6">
    <location>
        <begin position="10"/>
        <end position="145"/>
    </location>
</feature>
<dbReference type="EMBL" id="JH651380">
    <property type="protein sequence ID" value="EIJ37138.1"/>
    <property type="molecule type" value="Genomic_DNA"/>
</dbReference>
<dbReference type="Pfam" id="PF04055">
    <property type="entry name" value="Radical_SAM"/>
    <property type="match status" value="1"/>
</dbReference>
<gene>
    <name evidence="8" type="ORF">JoomaDRAFT_0076</name>
</gene>
<dbReference type="PANTHER" id="PTHR43409:SF7">
    <property type="entry name" value="BLL1977 PROTEIN"/>
    <property type="match status" value="1"/>
</dbReference>
<dbReference type="GO" id="GO:0046872">
    <property type="term" value="F:metal ion binding"/>
    <property type="evidence" value="ECO:0007669"/>
    <property type="project" value="UniProtKB-KW"/>
</dbReference>
<keyword evidence="3" id="KW-0479">Metal-binding</keyword>
<organism evidence="8 9">
    <name type="scientific">Galbibacter orientalis DSM 19592</name>
    <dbReference type="NCBI Taxonomy" id="926559"/>
    <lineage>
        <taxon>Bacteria</taxon>
        <taxon>Pseudomonadati</taxon>
        <taxon>Bacteroidota</taxon>
        <taxon>Flavobacteriia</taxon>
        <taxon>Flavobacteriales</taxon>
        <taxon>Flavobacteriaceae</taxon>
        <taxon>Galbibacter</taxon>
    </lineage>
</organism>
<accession>I3C0J5</accession>
<evidence type="ECO:0000256" key="1">
    <source>
        <dbReference type="ARBA" id="ARBA00001966"/>
    </source>
</evidence>
<dbReference type="CDD" id="cd01335">
    <property type="entry name" value="Radical_SAM"/>
    <property type="match status" value="1"/>
</dbReference>
<dbReference type="GO" id="GO:0031419">
    <property type="term" value="F:cobalamin binding"/>
    <property type="evidence" value="ECO:0007669"/>
    <property type="project" value="InterPro"/>
</dbReference>
<evidence type="ECO:0000256" key="4">
    <source>
        <dbReference type="ARBA" id="ARBA00023004"/>
    </source>
</evidence>
<proteinExistence type="predicted"/>
<evidence type="ECO:0000259" key="7">
    <source>
        <dbReference type="PROSITE" id="PS51918"/>
    </source>
</evidence>
<name>I3C0J5_9FLAO</name>
<dbReference type="SMART" id="SM00729">
    <property type="entry name" value="Elp3"/>
    <property type="match status" value="1"/>
</dbReference>
<comment type="cofactor">
    <cofactor evidence="1">
        <name>[4Fe-4S] cluster</name>
        <dbReference type="ChEBI" id="CHEBI:49883"/>
    </cofactor>
</comment>
<dbReference type="InterPro" id="IPR007197">
    <property type="entry name" value="rSAM"/>
</dbReference>
<dbReference type="PANTHER" id="PTHR43409">
    <property type="entry name" value="ANAEROBIC MAGNESIUM-PROTOPORPHYRIN IX MONOMETHYL ESTER CYCLASE-RELATED"/>
    <property type="match status" value="1"/>
</dbReference>
<dbReference type="HOGENOM" id="CLU_547362_0_0_10"/>
<keyword evidence="4" id="KW-0408">Iron</keyword>
<dbReference type="Gene3D" id="3.40.50.280">
    <property type="entry name" value="Cobalamin-binding domain"/>
    <property type="match status" value="1"/>
</dbReference>
<dbReference type="SUPFAM" id="SSF102114">
    <property type="entry name" value="Radical SAM enzymes"/>
    <property type="match status" value="1"/>
</dbReference>
<feature type="domain" description="Radical SAM core" evidence="7">
    <location>
        <begin position="198"/>
        <end position="444"/>
    </location>
</feature>
<evidence type="ECO:0000256" key="5">
    <source>
        <dbReference type="ARBA" id="ARBA00023014"/>
    </source>
</evidence>
<protein>
    <submittedName>
        <fullName evidence="8">Fe-S oxidoreductase</fullName>
    </submittedName>
</protein>
<dbReference type="Gene3D" id="3.20.20.70">
    <property type="entry name" value="Aldolase class I"/>
    <property type="match status" value="1"/>
</dbReference>